<evidence type="ECO:0000256" key="7">
    <source>
        <dbReference type="PIRSR" id="PIRSR600175-2"/>
    </source>
</evidence>
<comment type="similarity">
    <text evidence="8">Belongs to the sodium:neurotransmitter symporter (SNF) (TC 2.A.22) family.</text>
</comment>
<evidence type="ECO:0000256" key="4">
    <source>
        <dbReference type="ARBA" id="ARBA00022989"/>
    </source>
</evidence>
<dbReference type="SUPFAM" id="SSF161070">
    <property type="entry name" value="SNF-like"/>
    <property type="match status" value="1"/>
</dbReference>
<dbReference type="CDD" id="cd11496">
    <property type="entry name" value="SLC6sbd-TauT-like"/>
    <property type="match status" value="1"/>
</dbReference>
<dbReference type="Pfam" id="PF00209">
    <property type="entry name" value="SNF"/>
    <property type="match status" value="1"/>
</dbReference>
<gene>
    <name evidence="11" type="ORF">CAPTEDRAFT_146418</name>
</gene>
<feature type="binding site" evidence="6">
    <location>
        <position position="295"/>
    </location>
    <ligand>
        <name>Na(+)</name>
        <dbReference type="ChEBI" id="CHEBI:29101"/>
        <label>1</label>
    </ligand>
</feature>
<sequence>MDTKEENDNHPVAIGDEPQPATDVTGVYKRETWSRKIDFLLACIGFSVGLGNVWRFPYLCYKNGGGAFLIPYFLCVLVGGVPTFFLEVSIGQFMSKGGIGVWNICPLMQGIGFATVIIVFLLNIYYNVILAWAFHYLFASFASLGSELPWATCDNEWNTEKCIRSIRDKNATNASIYSNSTTNTTTDPITEYWERKVLHLSSGVDDVGQIRWDLALCLLLAWIVVYFCIWKGIKSSGKVMYFTATAPYLLMFTLLIRGVTLPGSGEGIRFYLIPDWEKLREVQVWVDAGTQVFYSYSIGVGTLVALGSYNKFNHNCLRDCITFAGINSGTSFFSGFVIFSVLGFMAHEQGVSVADVAESGPGLAFIAYPKAVAEMPFAPFWSIMFFIMIILLGLDSQFVGVEGFITAIVDVFPRQMRRGYRREIFIAVVCLVSFFVGLSMVTEGGIYVFLLFDYYSGSRVILLVAFFECFVVAYIYGGTRFNDNLAMMLGYRIFPIIKFAWWIMNPLFTLGMFALCIYSYSELTYNRHYEYPQWAIAIGWTLACSSVFMIPFIAVIKILREGGTLIERIRKLIRPRLKQHQLRPEDDIKDLFKDKNDLQSDQEFKVITSDMDDYQRGLLLKEQKVNGVDI</sequence>
<organism evidence="11">
    <name type="scientific">Capitella teleta</name>
    <name type="common">Polychaete worm</name>
    <dbReference type="NCBI Taxonomy" id="283909"/>
    <lineage>
        <taxon>Eukaryota</taxon>
        <taxon>Metazoa</taxon>
        <taxon>Spiralia</taxon>
        <taxon>Lophotrochozoa</taxon>
        <taxon>Annelida</taxon>
        <taxon>Polychaeta</taxon>
        <taxon>Sedentaria</taxon>
        <taxon>Scolecida</taxon>
        <taxon>Capitellidae</taxon>
        <taxon>Capitella</taxon>
    </lineage>
</organism>
<feature type="transmembrane region" description="Helical" evidence="10">
    <location>
        <begin position="39"/>
        <end position="57"/>
    </location>
</feature>
<dbReference type="OrthoDB" id="6581954at2759"/>
<feature type="transmembrane region" description="Helical" evidence="10">
    <location>
        <begin position="210"/>
        <end position="229"/>
    </location>
</feature>
<keyword evidence="13" id="KW-1185">Reference proteome</keyword>
<feature type="transmembrane region" description="Helical" evidence="10">
    <location>
        <begin position="458"/>
        <end position="478"/>
    </location>
</feature>
<keyword evidence="4 10" id="KW-1133">Transmembrane helix</keyword>
<dbReference type="PANTHER" id="PTHR11616">
    <property type="entry name" value="SODIUM/CHLORIDE DEPENDENT TRANSPORTER"/>
    <property type="match status" value="1"/>
</dbReference>
<feature type="binding site" evidence="6">
    <location>
        <position position="52"/>
    </location>
    <ligand>
        <name>Na(+)</name>
        <dbReference type="ChEBI" id="CHEBI:29101"/>
        <label>1</label>
    </ligand>
</feature>
<reference evidence="12" key="3">
    <citation type="submission" date="2015-06" db="UniProtKB">
        <authorList>
            <consortium name="EnsemblMetazoa"/>
        </authorList>
    </citation>
    <scope>IDENTIFICATION</scope>
</reference>
<dbReference type="AlphaFoldDB" id="R7T921"/>
<evidence type="ECO:0000256" key="10">
    <source>
        <dbReference type="SAM" id="Phobius"/>
    </source>
</evidence>
<keyword evidence="5 10" id="KW-0472">Membrane</keyword>
<dbReference type="PROSITE" id="PS50267">
    <property type="entry name" value="NA_NEUROTRAN_SYMP_3"/>
    <property type="match status" value="1"/>
</dbReference>
<feature type="binding site" evidence="6">
    <location>
        <position position="396"/>
    </location>
    <ligand>
        <name>Na(+)</name>
        <dbReference type="ChEBI" id="CHEBI:29101"/>
        <label>1</label>
    </ligand>
</feature>
<dbReference type="GO" id="GO:0005332">
    <property type="term" value="F:gamma-aminobutyric acid:sodium:chloride symporter activity"/>
    <property type="evidence" value="ECO:0007669"/>
    <property type="project" value="TreeGrafter"/>
</dbReference>
<feature type="transmembrane region" description="Helical" evidence="10">
    <location>
        <begin position="321"/>
        <end position="346"/>
    </location>
</feature>
<feature type="transmembrane region" description="Helical" evidence="10">
    <location>
        <begin position="111"/>
        <end position="134"/>
    </location>
</feature>
<dbReference type="InterPro" id="IPR037272">
    <property type="entry name" value="SNS_sf"/>
</dbReference>
<evidence type="ECO:0000256" key="1">
    <source>
        <dbReference type="ARBA" id="ARBA00004141"/>
    </source>
</evidence>
<dbReference type="GO" id="GO:0046872">
    <property type="term" value="F:metal ion binding"/>
    <property type="evidence" value="ECO:0007669"/>
    <property type="project" value="UniProtKB-KW"/>
</dbReference>
<comment type="subcellular location">
    <subcellularLocation>
        <location evidence="1">Membrane</location>
        <topology evidence="1">Multi-pass membrane protein</topology>
    </subcellularLocation>
</comment>
<feature type="binding site" evidence="6">
    <location>
        <position position="392"/>
    </location>
    <ligand>
        <name>Na(+)</name>
        <dbReference type="ChEBI" id="CHEBI:29101"/>
        <label>1</label>
    </ligand>
</feature>
<dbReference type="HOGENOM" id="CLU_006855_9_5_1"/>
<dbReference type="EMBL" id="KB311121">
    <property type="protein sequence ID" value="ELT89928.1"/>
    <property type="molecule type" value="Genomic_DNA"/>
</dbReference>
<name>R7T921_CAPTE</name>
<feature type="transmembrane region" description="Helical" evidence="10">
    <location>
        <begin position="533"/>
        <end position="559"/>
    </location>
</feature>
<protein>
    <recommendedName>
        <fullName evidence="8">Transporter</fullName>
    </recommendedName>
</protein>
<evidence type="ECO:0000313" key="13">
    <source>
        <dbReference type="Proteomes" id="UP000014760"/>
    </source>
</evidence>
<dbReference type="PRINTS" id="PR00176">
    <property type="entry name" value="NANEUSMPORT"/>
</dbReference>
<feature type="binding site" evidence="6">
    <location>
        <position position="48"/>
    </location>
    <ligand>
        <name>Na(+)</name>
        <dbReference type="ChEBI" id="CHEBI:29101"/>
        <label>1</label>
    </ligand>
</feature>
<feature type="binding site" evidence="6">
    <location>
        <position position="45"/>
    </location>
    <ligand>
        <name>Na(+)</name>
        <dbReference type="ChEBI" id="CHEBI:29101"/>
        <label>1</label>
    </ligand>
</feature>
<feature type="binding site" evidence="6">
    <location>
        <position position="395"/>
    </location>
    <ligand>
        <name>Na(+)</name>
        <dbReference type="ChEBI" id="CHEBI:29101"/>
        <label>1</label>
    </ligand>
</feature>
<reference evidence="13" key="1">
    <citation type="submission" date="2012-12" db="EMBL/GenBank/DDBJ databases">
        <authorList>
            <person name="Hellsten U."/>
            <person name="Grimwood J."/>
            <person name="Chapman J.A."/>
            <person name="Shapiro H."/>
            <person name="Aerts A."/>
            <person name="Otillar R.P."/>
            <person name="Terry A.Y."/>
            <person name="Boore J.L."/>
            <person name="Simakov O."/>
            <person name="Marletaz F."/>
            <person name="Cho S.-J."/>
            <person name="Edsinger-Gonzales E."/>
            <person name="Havlak P."/>
            <person name="Kuo D.-H."/>
            <person name="Larsson T."/>
            <person name="Lv J."/>
            <person name="Arendt D."/>
            <person name="Savage R."/>
            <person name="Osoegawa K."/>
            <person name="de Jong P."/>
            <person name="Lindberg D.R."/>
            <person name="Seaver E.C."/>
            <person name="Weisblat D.A."/>
            <person name="Putnam N.H."/>
            <person name="Grigoriev I.V."/>
            <person name="Rokhsar D.S."/>
        </authorList>
    </citation>
    <scope>NUCLEOTIDE SEQUENCE</scope>
    <source>
        <strain evidence="13">I ESC-2004</strain>
    </source>
</reference>
<evidence type="ECO:0000256" key="8">
    <source>
        <dbReference type="RuleBase" id="RU003732"/>
    </source>
</evidence>
<keyword evidence="7" id="KW-1015">Disulfide bond</keyword>
<evidence type="ECO:0000256" key="2">
    <source>
        <dbReference type="ARBA" id="ARBA00022448"/>
    </source>
</evidence>
<keyword evidence="6" id="KW-0915">Sodium</keyword>
<dbReference type="EMBL" id="AMQN01014637">
    <property type="status" value="NOT_ANNOTATED_CDS"/>
    <property type="molecule type" value="Genomic_DNA"/>
</dbReference>
<evidence type="ECO:0000313" key="12">
    <source>
        <dbReference type="EnsemblMetazoa" id="CapteP146418"/>
    </source>
</evidence>
<evidence type="ECO:0000313" key="11">
    <source>
        <dbReference type="EMBL" id="ELT89928.1"/>
    </source>
</evidence>
<keyword evidence="2 8" id="KW-0813">Transport</keyword>
<evidence type="ECO:0000256" key="6">
    <source>
        <dbReference type="PIRSR" id="PIRSR600175-1"/>
    </source>
</evidence>
<feature type="transmembrane region" description="Helical" evidence="10">
    <location>
        <begin position="292"/>
        <end position="309"/>
    </location>
</feature>
<evidence type="ECO:0000256" key="5">
    <source>
        <dbReference type="ARBA" id="ARBA00023136"/>
    </source>
</evidence>
<feature type="transmembrane region" description="Helical" evidence="10">
    <location>
        <begin position="241"/>
        <end position="260"/>
    </location>
</feature>
<dbReference type="OMA" id="FTPAVCM"/>
<reference evidence="11 13" key="2">
    <citation type="journal article" date="2013" name="Nature">
        <title>Insights into bilaterian evolution from three spiralian genomes.</title>
        <authorList>
            <person name="Simakov O."/>
            <person name="Marletaz F."/>
            <person name="Cho S.J."/>
            <person name="Edsinger-Gonzales E."/>
            <person name="Havlak P."/>
            <person name="Hellsten U."/>
            <person name="Kuo D.H."/>
            <person name="Larsson T."/>
            <person name="Lv J."/>
            <person name="Arendt D."/>
            <person name="Savage R."/>
            <person name="Osoegawa K."/>
            <person name="de Jong P."/>
            <person name="Grimwood J."/>
            <person name="Chapman J.A."/>
            <person name="Shapiro H."/>
            <person name="Aerts A."/>
            <person name="Otillar R.P."/>
            <person name="Terry A.Y."/>
            <person name="Boore J.L."/>
            <person name="Grigoriev I.V."/>
            <person name="Lindberg D.R."/>
            <person name="Seaver E.C."/>
            <person name="Weisblat D.A."/>
            <person name="Putnam N.H."/>
            <person name="Rokhsar D.S."/>
        </authorList>
    </citation>
    <scope>NUCLEOTIDE SEQUENCE</scope>
    <source>
        <strain evidence="11 13">I ESC-2004</strain>
    </source>
</reference>
<feature type="transmembrane region" description="Helical" evidence="10">
    <location>
        <begin position="424"/>
        <end position="452"/>
    </location>
</feature>
<feature type="region of interest" description="Disordered" evidence="9">
    <location>
        <begin position="1"/>
        <end position="21"/>
    </location>
</feature>
<feature type="binding site" evidence="6">
    <location>
        <position position="327"/>
    </location>
    <ligand>
        <name>Na(+)</name>
        <dbReference type="ChEBI" id="CHEBI:29101"/>
        <label>1</label>
    </ligand>
</feature>
<evidence type="ECO:0000256" key="3">
    <source>
        <dbReference type="ARBA" id="ARBA00022692"/>
    </source>
</evidence>
<keyword evidence="3 8" id="KW-0812">Transmembrane</keyword>
<dbReference type="Proteomes" id="UP000014760">
    <property type="component" value="Unassembled WGS sequence"/>
</dbReference>
<proteinExistence type="inferred from homology"/>
<keyword evidence="6" id="KW-0479">Metal-binding</keyword>
<feature type="transmembrane region" description="Helical" evidence="10">
    <location>
        <begin position="499"/>
        <end position="521"/>
    </location>
</feature>
<dbReference type="EnsemblMetazoa" id="CapteT146418">
    <property type="protein sequence ID" value="CapteP146418"/>
    <property type="gene ID" value="CapteG146418"/>
</dbReference>
<feature type="transmembrane region" description="Helical" evidence="10">
    <location>
        <begin position="69"/>
        <end position="90"/>
    </location>
</feature>
<dbReference type="GO" id="GO:0005886">
    <property type="term" value="C:plasma membrane"/>
    <property type="evidence" value="ECO:0007669"/>
    <property type="project" value="TreeGrafter"/>
</dbReference>
<dbReference type="PANTHER" id="PTHR11616:SF325">
    <property type="entry name" value="TRANSPORTER"/>
    <property type="match status" value="1"/>
</dbReference>
<evidence type="ECO:0000256" key="9">
    <source>
        <dbReference type="SAM" id="MobiDB-lite"/>
    </source>
</evidence>
<feature type="disulfide bond" evidence="7">
    <location>
        <begin position="153"/>
        <end position="162"/>
    </location>
</feature>
<accession>R7T921</accession>
<keyword evidence="8" id="KW-0769">Symport</keyword>
<dbReference type="PROSITE" id="PS00610">
    <property type="entry name" value="NA_NEUROTRAN_SYMP_1"/>
    <property type="match status" value="1"/>
</dbReference>
<feature type="transmembrane region" description="Helical" evidence="10">
    <location>
        <begin position="383"/>
        <end position="412"/>
    </location>
</feature>
<dbReference type="InterPro" id="IPR000175">
    <property type="entry name" value="Na/ntran_symport"/>
</dbReference>